<comment type="caution">
    <text evidence="1">The sequence shown here is derived from an EMBL/GenBank/DDBJ whole genome shotgun (WGS) entry which is preliminary data.</text>
</comment>
<dbReference type="AlphaFoldDB" id="A0AAW0A8T7"/>
<sequence length="238" mass="25325">MVDVAGIGPAVMQAATCTVNGRSYFRLTCELTSTHSSPYPPDEPSALTDRHWCPLRPQDSIRSYAKLSPLQEHPRFAACTAPPPSSLPDTPSLTCQRFASGQDRTPCNESAAAALVRGTCRTKEGDGALRSGKVEVGRLLQCQRQPRLAMPVVLPHLTLGGGVSPRLPAVDREGNDAAAPAPALVDLPPLASPTSMLFSFSHADIVTFHQQLSAVVGTRIVGGVADEQRIRKARVANE</sequence>
<gene>
    <name evidence="1" type="ORF">R3P38DRAFT_3215453</name>
</gene>
<dbReference type="EMBL" id="JAWWNJ010000079">
    <property type="protein sequence ID" value="KAK7002299.1"/>
    <property type="molecule type" value="Genomic_DNA"/>
</dbReference>
<protein>
    <submittedName>
        <fullName evidence="1">Uncharacterized protein</fullName>
    </submittedName>
</protein>
<reference evidence="1 2" key="1">
    <citation type="journal article" date="2024" name="J Genomics">
        <title>Draft genome sequencing and assembly of Favolaschia claudopus CIRM-BRFM 2984 isolated from oak limbs.</title>
        <authorList>
            <person name="Navarro D."/>
            <person name="Drula E."/>
            <person name="Chaduli D."/>
            <person name="Cazenave R."/>
            <person name="Ahrendt S."/>
            <person name="Wang J."/>
            <person name="Lipzen A."/>
            <person name="Daum C."/>
            <person name="Barry K."/>
            <person name="Grigoriev I.V."/>
            <person name="Favel A."/>
            <person name="Rosso M.N."/>
            <person name="Martin F."/>
        </authorList>
    </citation>
    <scope>NUCLEOTIDE SEQUENCE [LARGE SCALE GENOMIC DNA]</scope>
    <source>
        <strain evidence="1 2">CIRM-BRFM 2984</strain>
    </source>
</reference>
<name>A0AAW0A8T7_9AGAR</name>
<proteinExistence type="predicted"/>
<keyword evidence="2" id="KW-1185">Reference proteome</keyword>
<evidence type="ECO:0000313" key="1">
    <source>
        <dbReference type="EMBL" id="KAK7002299.1"/>
    </source>
</evidence>
<organism evidence="1 2">
    <name type="scientific">Favolaschia claudopus</name>
    <dbReference type="NCBI Taxonomy" id="2862362"/>
    <lineage>
        <taxon>Eukaryota</taxon>
        <taxon>Fungi</taxon>
        <taxon>Dikarya</taxon>
        <taxon>Basidiomycota</taxon>
        <taxon>Agaricomycotina</taxon>
        <taxon>Agaricomycetes</taxon>
        <taxon>Agaricomycetidae</taxon>
        <taxon>Agaricales</taxon>
        <taxon>Marasmiineae</taxon>
        <taxon>Mycenaceae</taxon>
        <taxon>Favolaschia</taxon>
    </lineage>
</organism>
<accession>A0AAW0A8T7</accession>
<evidence type="ECO:0000313" key="2">
    <source>
        <dbReference type="Proteomes" id="UP001362999"/>
    </source>
</evidence>
<dbReference type="Proteomes" id="UP001362999">
    <property type="component" value="Unassembled WGS sequence"/>
</dbReference>